<evidence type="ECO:0000313" key="1">
    <source>
        <dbReference type="EMBL" id="GBP27654.1"/>
    </source>
</evidence>
<dbReference type="Proteomes" id="UP000299102">
    <property type="component" value="Unassembled WGS sequence"/>
</dbReference>
<gene>
    <name evidence="1" type="ORF">EVAR_12698_1</name>
</gene>
<name>A0A4C1UP87_EUMVA</name>
<dbReference type="AlphaFoldDB" id="A0A4C1UP87"/>
<evidence type="ECO:0000313" key="2">
    <source>
        <dbReference type="Proteomes" id="UP000299102"/>
    </source>
</evidence>
<sequence length="78" mass="8090">MRRGTRGCASGVLELVSVSVTTPSRDYSIGIAGESLPGLVPDSLIVSEGDKCRTGEFGALGSIAAMRFTTLTPSSWRG</sequence>
<reference evidence="1 2" key="1">
    <citation type="journal article" date="2019" name="Commun. Biol.">
        <title>The bagworm genome reveals a unique fibroin gene that provides high tensile strength.</title>
        <authorList>
            <person name="Kono N."/>
            <person name="Nakamura H."/>
            <person name="Ohtoshi R."/>
            <person name="Tomita M."/>
            <person name="Numata K."/>
            <person name="Arakawa K."/>
        </authorList>
    </citation>
    <scope>NUCLEOTIDE SEQUENCE [LARGE SCALE GENOMIC DNA]</scope>
</reference>
<proteinExistence type="predicted"/>
<dbReference type="EMBL" id="BGZK01000197">
    <property type="protein sequence ID" value="GBP27654.1"/>
    <property type="molecule type" value="Genomic_DNA"/>
</dbReference>
<comment type="caution">
    <text evidence="1">The sequence shown here is derived from an EMBL/GenBank/DDBJ whole genome shotgun (WGS) entry which is preliminary data.</text>
</comment>
<organism evidence="1 2">
    <name type="scientific">Eumeta variegata</name>
    <name type="common">Bagworm moth</name>
    <name type="synonym">Eumeta japonica</name>
    <dbReference type="NCBI Taxonomy" id="151549"/>
    <lineage>
        <taxon>Eukaryota</taxon>
        <taxon>Metazoa</taxon>
        <taxon>Ecdysozoa</taxon>
        <taxon>Arthropoda</taxon>
        <taxon>Hexapoda</taxon>
        <taxon>Insecta</taxon>
        <taxon>Pterygota</taxon>
        <taxon>Neoptera</taxon>
        <taxon>Endopterygota</taxon>
        <taxon>Lepidoptera</taxon>
        <taxon>Glossata</taxon>
        <taxon>Ditrysia</taxon>
        <taxon>Tineoidea</taxon>
        <taxon>Psychidae</taxon>
        <taxon>Oiketicinae</taxon>
        <taxon>Eumeta</taxon>
    </lineage>
</organism>
<keyword evidence="2" id="KW-1185">Reference proteome</keyword>
<protein>
    <submittedName>
        <fullName evidence="1">Uncharacterized protein</fullName>
    </submittedName>
</protein>
<accession>A0A4C1UP87</accession>